<dbReference type="EMBL" id="MT776529">
    <property type="protein sequence ID" value="QNT35708.1"/>
    <property type="molecule type" value="Genomic_DNA"/>
</dbReference>
<name>A0A7H1KP44_9EURY</name>
<dbReference type="AlphaFoldDB" id="A0A7H1KP44"/>
<organism evidence="1">
    <name type="scientific">uncultured Methanosarcinales archaeon</name>
    <dbReference type="NCBI Taxonomy" id="183757"/>
    <lineage>
        <taxon>Archaea</taxon>
        <taxon>Methanobacteriati</taxon>
        <taxon>Methanobacteriota</taxon>
        <taxon>Stenosarchaea group</taxon>
        <taxon>Methanomicrobia</taxon>
        <taxon>Methanosarcinales</taxon>
        <taxon>environmental samples</taxon>
    </lineage>
</organism>
<dbReference type="Gene3D" id="3.30.565.10">
    <property type="entry name" value="Histidine kinase-like ATPase, C-terminal domain"/>
    <property type="match status" value="1"/>
</dbReference>
<sequence length="82" mass="8562">MLCIMPPVLLWSSHKSTFLSRYASSSDDLPQNNVPNYSALSGLTREVGGGGFRLAICKGIIKGHGGSIGAESEVGKGDVIVL</sequence>
<evidence type="ECO:0000313" key="1">
    <source>
        <dbReference type="EMBL" id="QNT35708.1"/>
    </source>
</evidence>
<reference evidence="1" key="1">
    <citation type="submission" date="2020-07" db="EMBL/GenBank/DDBJ databases">
        <title>Unique genomic features of the anaerobic methanotrophic archaea.</title>
        <authorList>
            <person name="Chadwick G.L."/>
            <person name="Skennerton C.T."/>
            <person name="Laso-Perez R."/>
            <person name="Leu A.O."/>
            <person name="Speth D.R."/>
            <person name="Yu H."/>
            <person name="Morgan-Lang C."/>
            <person name="Hatzenpichler R."/>
            <person name="Goudeau D."/>
            <person name="Malmstrom R."/>
            <person name="Brazelton W.J."/>
            <person name="Woyke T."/>
            <person name="Hallam S.J."/>
            <person name="Tyson G.W."/>
            <person name="Wegener G."/>
            <person name="Boetius A."/>
            <person name="Orphan V."/>
        </authorList>
    </citation>
    <scope>NUCLEOTIDE SEQUENCE</scope>
</reference>
<accession>A0A7H1KP44</accession>
<proteinExistence type="predicted"/>
<gene>
    <name evidence="1" type="ORF">HAHEADPM_00042</name>
</gene>
<protein>
    <submittedName>
        <fullName evidence="1">Uncharacterized protein</fullName>
    </submittedName>
</protein>
<dbReference type="SUPFAM" id="SSF55874">
    <property type="entry name" value="ATPase domain of HSP90 chaperone/DNA topoisomerase II/histidine kinase"/>
    <property type="match status" value="1"/>
</dbReference>
<dbReference type="InterPro" id="IPR036890">
    <property type="entry name" value="HATPase_C_sf"/>
</dbReference>